<dbReference type="PANTHER" id="PTHR38692">
    <property type="entry name" value="PROTEIN SMG"/>
    <property type="match status" value="1"/>
</dbReference>
<name>A0A4Y4D0N7_ZOORA</name>
<dbReference type="AlphaFoldDB" id="A0A4Y4D0N7"/>
<evidence type="ECO:0000256" key="1">
    <source>
        <dbReference type="HAMAP-Rule" id="MF_00598"/>
    </source>
</evidence>
<accession>A0A4Y4D0N7</accession>
<reference evidence="2 3" key="1">
    <citation type="submission" date="2019-06" db="EMBL/GenBank/DDBJ databases">
        <title>Whole genome shotgun sequence of Zoogloea ramigera NBRC 15342.</title>
        <authorList>
            <person name="Hosoyama A."/>
            <person name="Uohara A."/>
            <person name="Ohji S."/>
            <person name="Ichikawa N."/>
        </authorList>
    </citation>
    <scope>NUCLEOTIDE SEQUENCE [LARGE SCALE GENOMIC DNA]</scope>
    <source>
        <strain evidence="2 3">NBRC 15342</strain>
    </source>
</reference>
<comment type="similarity">
    <text evidence="1">Belongs to the Smg family.</text>
</comment>
<dbReference type="Proteomes" id="UP000318422">
    <property type="component" value="Unassembled WGS sequence"/>
</dbReference>
<evidence type="ECO:0000313" key="2">
    <source>
        <dbReference type="EMBL" id="GEC96380.1"/>
    </source>
</evidence>
<dbReference type="HAMAP" id="MF_00598">
    <property type="entry name" value="Smg"/>
    <property type="match status" value="1"/>
</dbReference>
<dbReference type="PANTHER" id="PTHR38692:SF1">
    <property type="entry name" value="PROTEIN SMG"/>
    <property type="match status" value="1"/>
</dbReference>
<dbReference type="EMBL" id="BJNV01000042">
    <property type="protein sequence ID" value="GEC96380.1"/>
    <property type="molecule type" value="Genomic_DNA"/>
</dbReference>
<comment type="caution">
    <text evidence="2">The sequence shown here is derived from an EMBL/GenBank/DDBJ whole genome shotgun (WGS) entry which is preliminary data.</text>
</comment>
<sequence>MFDILVYLFENYVHADACPEPAQLARKLTAAGFEEEEIADALEWLSGLRQMSDGESPSHCARPGSLRIYAQDELLRLGVECRGFLQFLENSGILDAACREMIVERALALGETEIELENLKVIVLMVLWQQDRPINGLILDELLNDADEPEDDIEAIVLH</sequence>
<keyword evidence="3" id="KW-1185">Reference proteome</keyword>
<evidence type="ECO:0000313" key="3">
    <source>
        <dbReference type="Proteomes" id="UP000318422"/>
    </source>
</evidence>
<dbReference type="RefSeq" id="WP_141352630.1">
    <property type="nucleotide sequence ID" value="NZ_BJNV01000042.1"/>
</dbReference>
<protein>
    <recommendedName>
        <fullName evidence="1">Protein Smg homolog</fullName>
    </recommendedName>
</protein>
<organism evidence="2 3">
    <name type="scientific">Zoogloea ramigera</name>
    <dbReference type="NCBI Taxonomy" id="350"/>
    <lineage>
        <taxon>Bacteria</taxon>
        <taxon>Pseudomonadati</taxon>
        <taxon>Pseudomonadota</taxon>
        <taxon>Betaproteobacteria</taxon>
        <taxon>Rhodocyclales</taxon>
        <taxon>Zoogloeaceae</taxon>
        <taxon>Zoogloea</taxon>
    </lineage>
</organism>
<dbReference type="Pfam" id="PF04361">
    <property type="entry name" value="DUF494"/>
    <property type="match status" value="1"/>
</dbReference>
<proteinExistence type="inferred from homology"/>
<dbReference type="OrthoDB" id="5297467at2"/>
<dbReference type="InterPro" id="IPR007456">
    <property type="entry name" value="Smg"/>
</dbReference>
<gene>
    <name evidence="1 2" type="primary">smg</name>
    <name evidence="2" type="ORF">ZRA01_24530</name>
</gene>